<keyword evidence="2" id="KW-1185">Reference proteome</keyword>
<evidence type="ECO:0000313" key="1">
    <source>
        <dbReference type="EMBL" id="WDR02154.1"/>
    </source>
</evidence>
<evidence type="ECO:0000313" key="2">
    <source>
        <dbReference type="Proteomes" id="UP001220530"/>
    </source>
</evidence>
<organism evidence="1 2">
    <name type="scientific">Devosia algicola</name>
    <dbReference type="NCBI Taxonomy" id="3026418"/>
    <lineage>
        <taxon>Bacteria</taxon>
        <taxon>Pseudomonadati</taxon>
        <taxon>Pseudomonadota</taxon>
        <taxon>Alphaproteobacteria</taxon>
        <taxon>Hyphomicrobiales</taxon>
        <taxon>Devosiaceae</taxon>
        <taxon>Devosia</taxon>
    </lineage>
</organism>
<dbReference type="EMBL" id="CP118246">
    <property type="protein sequence ID" value="WDR02154.1"/>
    <property type="molecule type" value="Genomic_DNA"/>
</dbReference>
<protein>
    <submittedName>
        <fullName evidence="1">Uncharacterized protein</fullName>
    </submittedName>
</protein>
<gene>
    <name evidence="1" type="ORF">PSQ19_16065</name>
</gene>
<dbReference type="Proteomes" id="UP001220530">
    <property type="component" value="Chromosome"/>
</dbReference>
<proteinExistence type="predicted"/>
<sequence length="164" mass="17389">MSQQTELIRAILQDQCRSHDAALTVLQAALLLEVDPLDYCAMTLGVGQAKTLERSARWAGLAHFNVVPRQMQGNHQPARLEALADVRAFKVKLLDRDVLFCAPQFFEPYPVAARGVEPTSTGATAVSCAGQCPAPLSGPGLGRAFAGPRPSGVGAKLAIGQRPS</sequence>
<name>A0ABY7YM82_9HYPH</name>
<dbReference type="RefSeq" id="WP_282218561.1">
    <property type="nucleotide sequence ID" value="NZ_CP118246.1"/>
</dbReference>
<reference evidence="1 2" key="1">
    <citation type="submission" date="2023-02" db="EMBL/GenBank/DDBJ databases">
        <title>Devosia algicola sp. nov., isolated from the phycosphere of marine algae.</title>
        <authorList>
            <person name="Kim J.M."/>
            <person name="Lee J.K."/>
            <person name="Choi B.J."/>
            <person name="Bayburt H."/>
            <person name="Jeon C.O."/>
        </authorList>
    </citation>
    <scope>NUCLEOTIDE SEQUENCE [LARGE SCALE GENOMIC DNA]</scope>
    <source>
        <strain evidence="1 2">G20-9</strain>
    </source>
</reference>
<accession>A0ABY7YM82</accession>